<keyword evidence="6 7" id="KW-0472">Membrane</keyword>
<organism evidence="9 10">
    <name type="scientific">Candidatus Segetimicrobium genomatis</name>
    <dbReference type="NCBI Taxonomy" id="2569760"/>
    <lineage>
        <taxon>Bacteria</taxon>
        <taxon>Bacillati</taxon>
        <taxon>Candidatus Sysuimicrobiota</taxon>
        <taxon>Candidatus Sysuimicrobiia</taxon>
        <taxon>Candidatus Sysuimicrobiales</taxon>
        <taxon>Candidatus Segetimicrobiaceae</taxon>
        <taxon>Candidatus Segetimicrobium</taxon>
    </lineage>
</organism>
<keyword evidence="4 7" id="KW-0812">Transmembrane</keyword>
<evidence type="ECO:0000259" key="8">
    <source>
        <dbReference type="PROSITE" id="PS50928"/>
    </source>
</evidence>
<protein>
    <submittedName>
        <fullName evidence="9">Carbohydrate ABC transporter permease</fullName>
    </submittedName>
</protein>
<dbReference type="SUPFAM" id="SSF161098">
    <property type="entry name" value="MetI-like"/>
    <property type="match status" value="1"/>
</dbReference>
<dbReference type="PROSITE" id="PS50928">
    <property type="entry name" value="ABC_TM1"/>
    <property type="match status" value="1"/>
</dbReference>
<dbReference type="GO" id="GO:0055085">
    <property type="term" value="P:transmembrane transport"/>
    <property type="evidence" value="ECO:0007669"/>
    <property type="project" value="InterPro"/>
</dbReference>
<evidence type="ECO:0000313" key="9">
    <source>
        <dbReference type="EMBL" id="TMJ06533.1"/>
    </source>
</evidence>
<evidence type="ECO:0000256" key="2">
    <source>
        <dbReference type="ARBA" id="ARBA00022448"/>
    </source>
</evidence>
<evidence type="ECO:0000313" key="10">
    <source>
        <dbReference type="Proteomes" id="UP000318661"/>
    </source>
</evidence>
<feature type="transmembrane region" description="Helical" evidence="7">
    <location>
        <begin position="197"/>
        <end position="220"/>
    </location>
</feature>
<comment type="subcellular location">
    <subcellularLocation>
        <location evidence="1 7">Cell membrane</location>
        <topology evidence="1 7">Multi-pass membrane protein</topology>
    </subcellularLocation>
</comment>
<comment type="similarity">
    <text evidence="7">Belongs to the binding-protein-dependent transport system permease family.</text>
</comment>
<feature type="transmembrane region" description="Helical" evidence="7">
    <location>
        <begin position="141"/>
        <end position="160"/>
    </location>
</feature>
<dbReference type="CDD" id="cd06261">
    <property type="entry name" value="TM_PBP2"/>
    <property type="match status" value="1"/>
</dbReference>
<dbReference type="InterPro" id="IPR050901">
    <property type="entry name" value="BP-dep_ABC_trans_perm"/>
</dbReference>
<dbReference type="InterPro" id="IPR000515">
    <property type="entry name" value="MetI-like"/>
</dbReference>
<accession>A0A537LET3</accession>
<dbReference type="Proteomes" id="UP000318661">
    <property type="component" value="Unassembled WGS sequence"/>
</dbReference>
<evidence type="ECO:0000256" key="6">
    <source>
        <dbReference type="ARBA" id="ARBA00023136"/>
    </source>
</evidence>
<feature type="transmembrane region" description="Helical" evidence="7">
    <location>
        <begin position="241"/>
        <end position="264"/>
    </location>
</feature>
<feature type="domain" description="ABC transmembrane type-1" evidence="8">
    <location>
        <begin position="71"/>
        <end position="264"/>
    </location>
</feature>
<evidence type="ECO:0000256" key="7">
    <source>
        <dbReference type="RuleBase" id="RU363032"/>
    </source>
</evidence>
<evidence type="ECO:0000256" key="4">
    <source>
        <dbReference type="ARBA" id="ARBA00022692"/>
    </source>
</evidence>
<feature type="transmembrane region" description="Helical" evidence="7">
    <location>
        <begin position="75"/>
        <end position="97"/>
    </location>
</feature>
<keyword evidence="2 7" id="KW-0813">Transport</keyword>
<dbReference type="InterPro" id="IPR035906">
    <property type="entry name" value="MetI-like_sf"/>
</dbReference>
<evidence type="ECO:0000256" key="1">
    <source>
        <dbReference type="ARBA" id="ARBA00004651"/>
    </source>
</evidence>
<dbReference type="Pfam" id="PF00528">
    <property type="entry name" value="BPD_transp_1"/>
    <property type="match status" value="1"/>
</dbReference>
<reference evidence="9 10" key="1">
    <citation type="journal article" date="2019" name="Nat. Microbiol.">
        <title>Mediterranean grassland soil C-N compound turnover is dependent on rainfall and depth, and is mediated by genomically divergent microorganisms.</title>
        <authorList>
            <person name="Diamond S."/>
            <person name="Andeer P.F."/>
            <person name="Li Z."/>
            <person name="Crits-Christoph A."/>
            <person name="Burstein D."/>
            <person name="Anantharaman K."/>
            <person name="Lane K.R."/>
            <person name="Thomas B.C."/>
            <person name="Pan C."/>
            <person name="Northen T.R."/>
            <person name="Banfield J.F."/>
        </authorList>
    </citation>
    <scope>NUCLEOTIDE SEQUENCE [LARGE SCALE GENOMIC DNA]</scope>
    <source>
        <strain evidence="9">NP_2</strain>
    </source>
</reference>
<proteinExistence type="inferred from homology"/>
<keyword evidence="3" id="KW-1003">Cell membrane</keyword>
<dbReference type="PANTHER" id="PTHR32243">
    <property type="entry name" value="MALTOSE TRANSPORT SYSTEM PERMEASE-RELATED"/>
    <property type="match status" value="1"/>
</dbReference>
<name>A0A537LET3_9BACT</name>
<dbReference type="AlphaFoldDB" id="A0A537LET3"/>
<dbReference type="GO" id="GO:0005886">
    <property type="term" value="C:plasma membrane"/>
    <property type="evidence" value="ECO:0007669"/>
    <property type="project" value="UniProtKB-SubCell"/>
</dbReference>
<comment type="caution">
    <text evidence="9">The sequence shown here is derived from an EMBL/GenBank/DDBJ whole genome shotgun (WGS) entry which is preliminary data.</text>
</comment>
<dbReference type="EMBL" id="VBAJ01000227">
    <property type="protein sequence ID" value="TMJ06533.1"/>
    <property type="molecule type" value="Genomic_DNA"/>
</dbReference>
<evidence type="ECO:0000256" key="3">
    <source>
        <dbReference type="ARBA" id="ARBA00022475"/>
    </source>
</evidence>
<feature type="transmembrane region" description="Helical" evidence="7">
    <location>
        <begin position="7"/>
        <end position="29"/>
    </location>
</feature>
<dbReference type="Gene3D" id="1.10.3720.10">
    <property type="entry name" value="MetI-like"/>
    <property type="match status" value="1"/>
</dbReference>
<keyword evidence="5 7" id="KW-1133">Transmembrane helix</keyword>
<feature type="transmembrane region" description="Helical" evidence="7">
    <location>
        <begin position="109"/>
        <end position="129"/>
    </location>
</feature>
<evidence type="ECO:0000256" key="5">
    <source>
        <dbReference type="ARBA" id="ARBA00022989"/>
    </source>
</evidence>
<gene>
    <name evidence="9" type="ORF">E6G99_08905</name>
</gene>
<feature type="transmembrane region" description="Helical" evidence="7">
    <location>
        <begin position="49"/>
        <end position="68"/>
    </location>
</feature>
<dbReference type="PANTHER" id="PTHR32243:SF18">
    <property type="entry name" value="INNER MEMBRANE ABC TRANSPORTER PERMEASE PROTEIN YCJP"/>
    <property type="match status" value="1"/>
</dbReference>
<sequence length="281" mass="31201">MRRRVSPWQALAVAVLSVLTVLYLFPFYWMVVTALKPLVEFYQFPPTLLPVHATVGPFLSVLFARGYLVLLRNSLVACLTAVAAGIVVAMLIAYPVTRLPVSPAFRRGLMNWILSLRFLPPIVVVIPFFDIVRKLGLYDSLLSLVLLYTVFSLPLATWMLRGFLLEVPMEIEEAALVDGASRFYAFFKIVLPQLAPALLATGVITFALAWSEFMFAFILSATPRSQTFPIGVASLVTQFEIIWNEMAAVGTIAAVVPILLLLFARRYVIVALTFGAVREKA</sequence>